<keyword evidence="3" id="KW-1185">Reference proteome</keyword>
<name>A0AAD7B5K6_9AGAR</name>
<dbReference type="AlphaFoldDB" id="A0AAD7B5K6"/>
<dbReference type="EMBL" id="JARKIF010000035">
    <property type="protein sequence ID" value="KAJ7610366.1"/>
    <property type="molecule type" value="Genomic_DNA"/>
</dbReference>
<reference evidence="2" key="1">
    <citation type="submission" date="2023-03" db="EMBL/GenBank/DDBJ databases">
        <title>Massive genome expansion in bonnet fungi (Mycena s.s.) driven by repeated elements and novel gene families across ecological guilds.</title>
        <authorList>
            <consortium name="Lawrence Berkeley National Laboratory"/>
            <person name="Harder C.B."/>
            <person name="Miyauchi S."/>
            <person name="Viragh M."/>
            <person name="Kuo A."/>
            <person name="Thoen E."/>
            <person name="Andreopoulos B."/>
            <person name="Lu D."/>
            <person name="Skrede I."/>
            <person name="Drula E."/>
            <person name="Henrissat B."/>
            <person name="Morin E."/>
            <person name="Kohler A."/>
            <person name="Barry K."/>
            <person name="LaButti K."/>
            <person name="Morin E."/>
            <person name="Salamov A."/>
            <person name="Lipzen A."/>
            <person name="Mereny Z."/>
            <person name="Hegedus B."/>
            <person name="Baldrian P."/>
            <person name="Stursova M."/>
            <person name="Weitz H."/>
            <person name="Taylor A."/>
            <person name="Grigoriev I.V."/>
            <person name="Nagy L.G."/>
            <person name="Martin F."/>
            <person name="Kauserud H."/>
        </authorList>
    </citation>
    <scope>NUCLEOTIDE SEQUENCE</scope>
    <source>
        <strain evidence="2">9284</strain>
    </source>
</reference>
<proteinExistence type="predicted"/>
<evidence type="ECO:0000313" key="3">
    <source>
        <dbReference type="Proteomes" id="UP001221142"/>
    </source>
</evidence>
<gene>
    <name evidence="2" type="ORF">FB45DRAFT_1037938</name>
</gene>
<evidence type="ECO:0000313" key="2">
    <source>
        <dbReference type="EMBL" id="KAJ7610366.1"/>
    </source>
</evidence>
<comment type="caution">
    <text evidence="2">The sequence shown here is derived from an EMBL/GenBank/DDBJ whole genome shotgun (WGS) entry which is preliminary data.</text>
</comment>
<feature type="region of interest" description="Disordered" evidence="1">
    <location>
        <begin position="1"/>
        <end position="67"/>
    </location>
</feature>
<evidence type="ECO:0000256" key="1">
    <source>
        <dbReference type="SAM" id="MobiDB-lite"/>
    </source>
</evidence>
<accession>A0AAD7B5K6</accession>
<protein>
    <submittedName>
        <fullName evidence="2">Uncharacterized protein</fullName>
    </submittedName>
</protein>
<organism evidence="2 3">
    <name type="scientific">Roridomyces roridus</name>
    <dbReference type="NCBI Taxonomy" id="1738132"/>
    <lineage>
        <taxon>Eukaryota</taxon>
        <taxon>Fungi</taxon>
        <taxon>Dikarya</taxon>
        <taxon>Basidiomycota</taxon>
        <taxon>Agaricomycotina</taxon>
        <taxon>Agaricomycetes</taxon>
        <taxon>Agaricomycetidae</taxon>
        <taxon>Agaricales</taxon>
        <taxon>Marasmiineae</taxon>
        <taxon>Mycenaceae</taxon>
        <taxon>Roridomyces</taxon>
    </lineage>
</organism>
<feature type="compositionally biased region" description="Basic residues" evidence="1">
    <location>
        <begin position="32"/>
        <end position="45"/>
    </location>
</feature>
<feature type="compositionally biased region" description="Basic and acidic residues" evidence="1">
    <location>
        <begin position="1"/>
        <end position="31"/>
    </location>
</feature>
<sequence>MPRGRPRLEPQVKLEHLQQSRKDYEEKNVDLRRRKARERMQRTRARVAQDPIAHSKAKQKAAEHSDDYRYRKSEAQRAAHCRASRVQNKLKQQVKQDLYEKHLPARIDREQAAVAAVAAVPPPPRERTISALAASDSEDESDDYMLPKLDAPRWPERPLRSPRCRHCFAEDCIGCACLCEASDEWVEHEGGHFFLTCQHCGGADCPGCACTCPKSKVWLEHSGHVSREAKPRKKIPLFVSP</sequence>
<dbReference type="Proteomes" id="UP001221142">
    <property type="component" value="Unassembled WGS sequence"/>
</dbReference>